<evidence type="ECO:0000256" key="6">
    <source>
        <dbReference type="SAM" id="MobiDB-lite"/>
    </source>
</evidence>
<evidence type="ECO:0000313" key="9">
    <source>
        <dbReference type="Proteomes" id="UP000193411"/>
    </source>
</evidence>
<dbReference type="InterPro" id="IPR027417">
    <property type="entry name" value="P-loop_NTPase"/>
</dbReference>
<gene>
    <name evidence="8" type="ORF">BCR44DRAFT_1430165</name>
</gene>
<dbReference type="FunFam" id="3.40.50.300:FF:000571">
    <property type="entry name" value="Guanine nucleotide-binding protein-like NSN1"/>
    <property type="match status" value="1"/>
</dbReference>
<sequence length="591" mass="64840">MVAKKHKSKRMTCKQKYKIERKIKEAGRKARKEAKKNPSLRPKKSKDPGIPNLWPFKAQLLEQIEESKAREEQKALEIKQRRAELAKQKKREAAAGVTASTSFTASAEPERTWQDGSHKHSQSAYYREFQKVMEKADVILQVLDARDPMGTRAKHIENMILESGGGKRVILILNKVDLVPKDNVQEWLSYLRHEFPTIAFKASTQSQRRNLGQGNVRIEHATEAMLQSSESIGADALIKLLKNYARSLNIMTSITVGVIGYPNVGKSSLINSLKRAKVCGTGATPGLTRVVQEIHLDKNIKLLDCPGIVFSPERADASWKEKAAVMLRNCVRVEALEDPITPVELILTRASKPTLMMLYTIPAFDSVQEFLFHVAKTRGKLRKGGVPDAEAAARAVLNDWNMGKIPFYSVAPKRELGGKASIVDEFAKEIDMDADLAKLEQANSGEFVAMPSVSEAELAAMSAMSDDDMSMDDAMSGDDDAMSEDGDGSDSDDEDIVVPEVSAPKVTAALAKARKQAILTDEESLINPQLNQNRRKAAKQAKKQAAKQQARLAAISAGDVDMDLDNEGSAAGAGDDSYDFGQFAWGAGGQS</sequence>
<keyword evidence="9" id="KW-1185">Reference proteome</keyword>
<feature type="region of interest" description="Disordered" evidence="6">
    <location>
        <begin position="1"/>
        <end position="54"/>
    </location>
</feature>
<dbReference type="PROSITE" id="PS51721">
    <property type="entry name" value="G_CP"/>
    <property type="match status" value="1"/>
</dbReference>
<dbReference type="AlphaFoldDB" id="A0A1Y2HTH6"/>
<dbReference type="OrthoDB" id="10266128at2759"/>
<dbReference type="PANTHER" id="PTHR11089:SF30">
    <property type="entry name" value="GUANINE NUCLEOTIDE-BINDING PROTEIN-LIKE 3 HOMOLOG"/>
    <property type="match status" value="1"/>
</dbReference>
<feature type="region of interest" description="Disordered" evidence="6">
    <location>
        <begin position="467"/>
        <end position="494"/>
    </location>
</feature>
<evidence type="ECO:0000256" key="2">
    <source>
        <dbReference type="ARBA" id="ARBA00022741"/>
    </source>
</evidence>
<dbReference type="Gene3D" id="1.10.1580.10">
    <property type="match status" value="1"/>
</dbReference>
<dbReference type="SUPFAM" id="SSF52540">
    <property type="entry name" value="P-loop containing nucleoside triphosphate hydrolases"/>
    <property type="match status" value="1"/>
</dbReference>
<dbReference type="InterPro" id="IPR014813">
    <property type="entry name" value="Gnl3_N_dom"/>
</dbReference>
<evidence type="ECO:0000313" key="8">
    <source>
        <dbReference type="EMBL" id="ORZ37900.1"/>
    </source>
</evidence>
<reference evidence="8 9" key="1">
    <citation type="submission" date="2016-07" db="EMBL/GenBank/DDBJ databases">
        <title>Pervasive Adenine N6-methylation of Active Genes in Fungi.</title>
        <authorList>
            <consortium name="DOE Joint Genome Institute"/>
            <person name="Mondo S.J."/>
            <person name="Dannebaum R.O."/>
            <person name="Kuo R.C."/>
            <person name="Labutti K."/>
            <person name="Haridas S."/>
            <person name="Kuo A."/>
            <person name="Salamov A."/>
            <person name="Ahrendt S.R."/>
            <person name="Lipzen A."/>
            <person name="Sullivan W."/>
            <person name="Andreopoulos W.B."/>
            <person name="Clum A."/>
            <person name="Lindquist E."/>
            <person name="Daum C."/>
            <person name="Ramamoorthy G.K."/>
            <person name="Gryganskyi A."/>
            <person name="Culley D."/>
            <person name="Magnuson J.K."/>
            <person name="James T.Y."/>
            <person name="O'Malley M.A."/>
            <person name="Stajich J.E."/>
            <person name="Spatafora J.W."/>
            <person name="Visel A."/>
            <person name="Grigoriev I.V."/>
        </authorList>
    </citation>
    <scope>NUCLEOTIDE SEQUENCE [LARGE SCALE GENOMIC DNA]</scope>
    <source>
        <strain evidence="8 9">PL171</strain>
    </source>
</reference>
<name>A0A1Y2HTH6_9FUNG</name>
<feature type="compositionally biased region" description="Basic and acidic residues" evidence="6">
    <location>
        <begin position="17"/>
        <end position="28"/>
    </location>
</feature>
<evidence type="ECO:0000256" key="3">
    <source>
        <dbReference type="ARBA" id="ARBA00023054"/>
    </source>
</evidence>
<dbReference type="EMBL" id="MCFL01000011">
    <property type="protein sequence ID" value="ORZ37900.1"/>
    <property type="molecule type" value="Genomic_DNA"/>
</dbReference>
<comment type="caution">
    <text evidence="8">The sequence shown here is derived from an EMBL/GenBank/DDBJ whole genome shotgun (WGS) entry which is preliminary data.</text>
</comment>
<feature type="domain" description="CP-type G" evidence="7">
    <location>
        <begin position="126"/>
        <end position="311"/>
    </location>
</feature>
<accession>A0A1Y2HTH6</accession>
<protein>
    <submittedName>
        <fullName evidence="8">p-loop containing nucleoside triphosphate hydrolase protein</fullName>
    </submittedName>
</protein>
<feature type="compositionally biased region" description="Basic and acidic residues" evidence="6">
    <location>
        <begin position="108"/>
        <end position="118"/>
    </location>
</feature>
<dbReference type="GO" id="GO:0005730">
    <property type="term" value="C:nucleolus"/>
    <property type="evidence" value="ECO:0007669"/>
    <property type="project" value="UniProtKB-SubCell"/>
</dbReference>
<dbReference type="GO" id="GO:0005525">
    <property type="term" value="F:GTP binding"/>
    <property type="evidence" value="ECO:0007669"/>
    <property type="project" value="UniProtKB-KW"/>
</dbReference>
<feature type="region of interest" description="Disordered" evidence="6">
    <location>
        <begin position="87"/>
        <end position="119"/>
    </location>
</feature>
<keyword evidence="2" id="KW-0547">Nucleotide-binding</keyword>
<keyword evidence="5" id="KW-0539">Nucleus</keyword>
<dbReference type="Pfam" id="PF08701">
    <property type="entry name" value="GN3L_Grn1"/>
    <property type="match status" value="1"/>
</dbReference>
<dbReference type="InterPro" id="IPR050755">
    <property type="entry name" value="TRAFAC_YlqF/YawG_RiboMat"/>
</dbReference>
<dbReference type="CDD" id="cd04178">
    <property type="entry name" value="Nucleostemin_like"/>
    <property type="match status" value="1"/>
</dbReference>
<dbReference type="PRINTS" id="PR00326">
    <property type="entry name" value="GTP1OBG"/>
</dbReference>
<keyword evidence="4" id="KW-0342">GTP-binding</keyword>
<dbReference type="InterPro" id="IPR023179">
    <property type="entry name" value="GTP-bd_ortho_bundle_sf"/>
</dbReference>
<evidence type="ECO:0000256" key="5">
    <source>
        <dbReference type="ARBA" id="ARBA00023242"/>
    </source>
</evidence>
<dbReference type="PANTHER" id="PTHR11089">
    <property type="entry name" value="GTP-BINDING PROTEIN-RELATED"/>
    <property type="match status" value="1"/>
</dbReference>
<proteinExistence type="predicted"/>
<dbReference type="InterPro" id="IPR006073">
    <property type="entry name" value="GTP-bd"/>
</dbReference>
<keyword evidence="3" id="KW-0175">Coiled coil</keyword>
<dbReference type="GO" id="GO:0016787">
    <property type="term" value="F:hydrolase activity"/>
    <property type="evidence" value="ECO:0007669"/>
    <property type="project" value="UniProtKB-KW"/>
</dbReference>
<feature type="compositionally biased region" description="Basic residues" evidence="6">
    <location>
        <begin position="1"/>
        <end position="16"/>
    </location>
</feature>
<keyword evidence="8" id="KW-0378">Hydrolase</keyword>
<dbReference type="Pfam" id="PF01926">
    <property type="entry name" value="MMR_HSR1"/>
    <property type="match status" value="1"/>
</dbReference>
<comment type="subcellular location">
    <subcellularLocation>
        <location evidence="1">Nucleus</location>
        <location evidence="1">Nucleolus</location>
    </subcellularLocation>
</comment>
<evidence type="ECO:0000256" key="4">
    <source>
        <dbReference type="ARBA" id="ARBA00023134"/>
    </source>
</evidence>
<dbReference type="FunFam" id="1.10.1580.10:FF:000002">
    <property type="entry name" value="Guanine nucleotide-binding protein-like 3 (nucleolar)-like"/>
    <property type="match status" value="1"/>
</dbReference>
<dbReference type="Proteomes" id="UP000193411">
    <property type="component" value="Unassembled WGS sequence"/>
</dbReference>
<dbReference type="GO" id="GO:0051239">
    <property type="term" value="P:regulation of multicellular organismal process"/>
    <property type="evidence" value="ECO:0007669"/>
    <property type="project" value="UniProtKB-ARBA"/>
</dbReference>
<evidence type="ECO:0000259" key="7">
    <source>
        <dbReference type="PROSITE" id="PS51721"/>
    </source>
</evidence>
<organism evidence="8 9">
    <name type="scientific">Catenaria anguillulae PL171</name>
    <dbReference type="NCBI Taxonomy" id="765915"/>
    <lineage>
        <taxon>Eukaryota</taxon>
        <taxon>Fungi</taxon>
        <taxon>Fungi incertae sedis</taxon>
        <taxon>Blastocladiomycota</taxon>
        <taxon>Blastocladiomycetes</taxon>
        <taxon>Blastocladiales</taxon>
        <taxon>Catenariaceae</taxon>
        <taxon>Catenaria</taxon>
    </lineage>
</organism>
<dbReference type="InterPro" id="IPR030378">
    <property type="entry name" value="G_CP_dom"/>
</dbReference>
<dbReference type="GO" id="GO:0050793">
    <property type="term" value="P:regulation of developmental process"/>
    <property type="evidence" value="ECO:0007669"/>
    <property type="project" value="UniProtKB-ARBA"/>
</dbReference>
<evidence type="ECO:0000256" key="1">
    <source>
        <dbReference type="ARBA" id="ARBA00004604"/>
    </source>
</evidence>
<dbReference type="Gene3D" id="3.40.50.300">
    <property type="entry name" value="P-loop containing nucleotide triphosphate hydrolases"/>
    <property type="match status" value="1"/>
</dbReference>
<dbReference type="STRING" id="765915.A0A1Y2HTH6"/>